<evidence type="ECO:0000256" key="4">
    <source>
        <dbReference type="ARBA" id="ARBA00023015"/>
    </source>
</evidence>
<feature type="region of interest" description="Disordered" evidence="9">
    <location>
        <begin position="113"/>
        <end position="211"/>
    </location>
</feature>
<keyword evidence="3" id="KW-0156">Chromatin regulator</keyword>
<evidence type="ECO:0000313" key="12">
    <source>
        <dbReference type="EMBL" id="EPS99634.1"/>
    </source>
</evidence>
<dbReference type="eggNOG" id="KOG0386">
    <property type="taxonomic scope" value="Eukaryota"/>
</dbReference>
<feature type="compositionally biased region" description="Low complexity" evidence="9">
    <location>
        <begin position="593"/>
        <end position="604"/>
    </location>
</feature>
<organism evidence="12 13">
    <name type="scientific">Fomitopsis schrenkii</name>
    <name type="common">Brown rot fungus</name>
    <dbReference type="NCBI Taxonomy" id="2126942"/>
    <lineage>
        <taxon>Eukaryota</taxon>
        <taxon>Fungi</taxon>
        <taxon>Dikarya</taxon>
        <taxon>Basidiomycota</taxon>
        <taxon>Agaricomycotina</taxon>
        <taxon>Agaricomycetes</taxon>
        <taxon>Polyporales</taxon>
        <taxon>Fomitopsis</taxon>
    </lineage>
</organism>
<dbReference type="STRING" id="743788.S8FMU5"/>
<evidence type="ECO:0000256" key="8">
    <source>
        <dbReference type="PROSITE-ProRule" id="PRU00035"/>
    </source>
</evidence>
<evidence type="ECO:0000256" key="1">
    <source>
        <dbReference type="ARBA" id="ARBA00004123"/>
    </source>
</evidence>
<dbReference type="Pfam" id="PF01426">
    <property type="entry name" value="BAH"/>
    <property type="match status" value="1"/>
</dbReference>
<proteinExistence type="predicted"/>
<evidence type="ECO:0000259" key="11">
    <source>
        <dbReference type="PROSITE" id="PS51038"/>
    </source>
</evidence>
<reference evidence="12 13" key="1">
    <citation type="journal article" date="2012" name="Science">
        <title>The Paleozoic origin of enzymatic lignin decomposition reconstructed from 31 fungal genomes.</title>
        <authorList>
            <person name="Floudas D."/>
            <person name="Binder M."/>
            <person name="Riley R."/>
            <person name="Barry K."/>
            <person name="Blanchette R.A."/>
            <person name="Henrissat B."/>
            <person name="Martinez A.T."/>
            <person name="Otillar R."/>
            <person name="Spatafora J.W."/>
            <person name="Yadav J.S."/>
            <person name="Aerts A."/>
            <person name="Benoit I."/>
            <person name="Boyd A."/>
            <person name="Carlson A."/>
            <person name="Copeland A."/>
            <person name="Coutinho P.M."/>
            <person name="de Vries R.P."/>
            <person name="Ferreira P."/>
            <person name="Findley K."/>
            <person name="Foster B."/>
            <person name="Gaskell J."/>
            <person name="Glotzer D."/>
            <person name="Gorecki P."/>
            <person name="Heitman J."/>
            <person name="Hesse C."/>
            <person name="Hori C."/>
            <person name="Igarashi K."/>
            <person name="Jurgens J.A."/>
            <person name="Kallen N."/>
            <person name="Kersten P."/>
            <person name="Kohler A."/>
            <person name="Kuees U."/>
            <person name="Kumar T.K.A."/>
            <person name="Kuo A."/>
            <person name="LaButti K."/>
            <person name="Larrondo L.F."/>
            <person name="Lindquist E."/>
            <person name="Ling A."/>
            <person name="Lombard V."/>
            <person name="Lucas S."/>
            <person name="Lundell T."/>
            <person name="Martin R."/>
            <person name="McLaughlin D.J."/>
            <person name="Morgenstern I."/>
            <person name="Morin E."/>
            <person name="Murat C."/>
            <person name="Nagy L.G."/>
            <person name="Nolan M."/>
            <person name="Ohm R.A."/>
            <person name="Patyshakuliyeva A."/>
            <person name="Rokas A."/>
            <person name="Ruiz-Duenas F.J."/>
            <person name="Sabat G."/>
            <person name="Salamov A."/>
            <person name="Samejima M."/>
            <person name="Schmutz J."/>
            <person name="Slot J.C."/>
            <person name="St John F."/>
            <person name="Stenlid J."/>
            <person name="Sun H."/>
            <person name="Sun S."/>
            <person name="Syed K."/>
            <person name="Tsang A."/>
            <person name="Wiebenga A."/>
            <person name="Young D."/>
            <person name="Pisabarro A."/>
            <person name="Eastwood D.C."/>
            <person name="Martin F."/>
            <person name="Cullen D."/>
            <person name="Grigoriev I.V."/>
            <person name="Hibbett D.S."/>
        </authorList>
    </citation>
    <scope>NUCLEOTIDE SEQUENCE</scope>
    <source>
        <strain evidence="13">FP-58527</strain>
    </source>
</reference>
<feature type="domain" description="BAH" evidence="11">
    <location>
        <begin position="397"/>
        <end position="522"/>
    </location>
</feature>
<dbReference type="eggNOG" id="KOG1827">
    <property type="taxonomic scope" value="Eukaryota"/>
</dbReference>
<feature type="region of interest" description="Disordered" evidence="9">
    <location>
        <begin position="560"/>
        <end position="639"/>
    </location>
</feature>
<sequence length="770" mass="85134">MPLPAAQKHDIEEIIKALLNVTGPRNKRKLAEMFMDLPDRTAWAEYYEIIPQPRCFKGVQNNLAKNKYRDPLDVYTDLDLVFLNALYYNEEGSQIAIDAATLKAMLEAEWKRRSSLPTPRSSPPPSSAQKTHSASAGSKPIQKPAQPKATSKPVLTLQPPATAPTPGPSTPSAPAPKSPEQPSSPEMDVDIGGTPEPEGPSHDTTRDPESDEIVKQLEKGLPRWEGFADVGWMNEVDPNRHIEILQAISSYQDAYGVRPAASLETVPEEVAGLPFNFPLSFALIQSRAQNRQYVLSQAFDRAMSELFMMGRRHYEVGSEEYGHILVLQRLYHALASSNPPAGPPFTSPTNFAAIRAGPGTAKPLHSSADTEGIVGVTTYRVSTKDREFVNEVHFKGWTLHLADWVHMANPDDPSRPIVGQIFRCYIWDAAGKKGQPGVTVAWYYRPEQTFHPARRQFWEGEVFKTSHFADHPLEDIIEKIAVQFTARHIRGRPRPPFWYLGWPLYVCDSRYNDRERIFVKIKNWNSCVPEEVRKSTEFMPIYPFEQTVYPRRFGSPFLTGRVRGPGGIADPVEKAEGEKVEGGGTGRKRPKRTTTAAAASSNPNRAEHADKAGSSKAPPVAAPAAQPGPSTSTTQYAPNAQYGAPSVQAMTDRSILTSAGLTALGANVSIERLPPETAKHFDRDPETNEVLWFAAPPVDRARARAPQHSLAYLHFLAKKRKASHNDDAMDDDQGEVAHKKRVQVRPTATETLGPMLLKLAADLDSSSATS</sequence>
<protein>
    <recommendedName>
        <fullName evidence="14">Bromo domain-containing protein</fullName>
    </recommendedName>
</protein>
<feature type="region of interest" description="Disordered" evidence="9">
    <location>
        <begin position="724"/>
        <end position="749"/>
    </location>
</feature>
<dbReference type="InterPro" id="IPR001025">
    <property type="entry name" value="BAH_dom"/>
</dbReference>
<dbReference type="CDD" id="cd04717">
    <property type="entry name" value="BAH_polybromo"/>
    <property type="match status" value="1"/>
</dbReference>
<evidence type="ECO:0000259" key="10">
    <source>
        <dbReference type="PROSITE" id="PS50014"/>
    </source>
</evidence>
<evidence type="ECO:0008006" key="14">
    <source>
        <dbReference type="Google" id="ProtNLM"/>
    </source>
</evidence>
<keyword evidence="4" id="KW-0805">Transcription regulation</keyword>
<dbReference type="Pfam" id="PF00439">
    <property type="entry name" value="Bromodomain"/>
    <property type="match status" value="1"/>
</dbReference>
<name>S8FMU5_FOMSC</name>
<dbReference type="Gene3D" id="1.20.920.10">
    <property type="entry name" value="Bromodomain-like"/>
    <property type="match status" value="1"/>
</dbReference>
<dbReference type="AlphaFoldDB" id="S8FMU5"/>
<evidence type="ECO:0000256" key="7">
    <source>
        <dbReference type="ARBA" id="ARBA00023242"/>
    </source>
</evidence>
<dbReference type="Proteomes" id="UP000015241">
    <property type="component" value="Unassembled WGS sequence"/>
</dbReference>
<keyword evidence="13" id="KW-1185">Reference proteome</keyword>
<dbReference type="InterPro" id="IPR036427">
    <property type="entry name" value="Bromodomain-like_sf"/>
</dbReference>
<feature type="domain" description="Bromo" evidence="10">
    <location>
        <begin position="26"/>
        <end position="96"/>
    </location>
</feature>
<dbReference type="SMART" id="SM00439">
    <property type="entry name" value="BAH"/>
    <property type="match status" value="1"/>
</dbReference>
<comment type="subcellular location">
    <subcellularLocation>
        <location evidence="1">Nucleus</location>
    </subcellularLocation>
</comment>
<feature type="compositionally biased region" description="Pro residues" evidence="9">
    <location>
        <begin position="161"/>
        <end position="179"/>
    </location>
</feature>
<dbReference type="EMBL" id="KE504155">
    <property type="protein sequence ID" value="EPS99634.1"/>
    <property type="molecule type" value="Genomic_DNA"/>
</dbReference>
<feature type="compositionally biased region" description="Basic and acidic residues" evidence="9">
    <location>
        <begin position="571"/>
        <end position="581"/>
    </location>
</feature>
<dbReference type="SUPFAM" id="SSF47370">
    <property type="entry name" value="Bromodomain"/>
    <property type="match status" value="1"/>
</dbReference>
<dbReference type="PROSITE" id="PS51038">
    <property type="entry name" value="BAH"/>
    <property type="match status" value="1"/>
</dbReference>
<dbReference type="InParanoid" id="S8FMU5"/>
<evidence type="ECO:0000256" key="9">
    <source>
        <dbReference type="SAM" id="MobiDB-lite"/>
    </source>
</evidence>
<dbReference type="CDD" id="cd04369">
    <property type="entry name" value="Bromodomain"/>
    <property type="match status" value="1"/>
</dbReference>
<keyword evidence="5 8" id="KW-0103">Bromodomain</keyword>
<dbReference type="GO" id="GO:0003682">
    <property type="term" value="F:chromatin binding"/>
    <property type="evidence" value="ECO:0007669"/>
    <property type="project" value="InterPro"/>
</dbReference>
<keyword evidence="2" id="KW-0677">Repeat</keyword>
<keyword evidence="7" id="KW-0539">Nucleus</keyword>
<dbReference type="PANTHER" id="PTHR16062">
    <property type="entry name" value="SWI/SNF-RELATED"/>
    <property type="match status" value="1"/>
</dbReference>
<dbReference type="SMART" id="SM00297">
    <property type="entry name" value="BROMO"/>
    <property type="match status" value="1"/>
</dbReference>
<evidence type="ECO:0000256" key="6">
    <source>
        <dbReference type="ARBA" id="ARBA00023163"/>
    </source>
</evidence>
<dbReference type="HOGENOM" id="CLU_007728_1_0_1"/>
<dbReference type="PANTHER" id="PTHR16062:SF21">
    <property type="entry name" value="CHROMATIN STRUCTURE-REMODELING COMPLEX SUBUNIT RSC1-RELATED"/>
    <property type="match status" value="1"/>
</dbReference>
<gene>
    <name evidence="12" type="ORF">FOMPIDRAFT_1124099</name>
</gene>
<dbReference type="OrthoDB" id="1742084at2759"/>
<evidence type="ECO:0000256" key="5">
    <source>
        <dbReference type="ARBA" id="ARBA00023117"/>
    </source>
</evidence>
<dbReference type="InterPro" id="IPR043151">
    <property type="entry name" value="BAH_sf"/>
</dbReference>
<dbReference type="InterPro" id="IPR037382">
    <property type="entry name" value="Rsc/polybromo"/>
</dbReference>
<evidence type="ECO:0000256" key="2">
    <source>
        <dbReference type="ARBA" id="ARBA00022737"/>
    </source>
</evidence>
<evidence type="ECO:0000256" key="3">
    <source>
        <dbReference type="ARBA" id="ARBA00022853"/>
    </source>
</evidence>
<dbReference type="Gene3D" id="2.30.30.490">
    <property type="match status" value="1"/>
</dbReference>
<feature type="compositionally biased region" description="Basic and acidic residues" evidence="9">
    <location>
        <begin position="199"/>
        <end position="211"/>
    </location>
</feature>
<dbReference type="GO" id="GO:0006338">
    <property type="term" value="P:chromatin remodeling"/>
    <property type="evidence" value="ECO:0007669"/>
    <property type="project" value="InterPro"/>
</dbReference>
<dbReference type="PROSITE" id="PS50014">
    <property type="entry name" value="BROMODOMAIN_2"/>
    <property type="match status" value="1"/>
</dbReference>
<keyword evidence="6" id="KW-0804">Transcription</keyword>
<accession>S8FMU5</accession>
<dbReference type="InterPro" id="IPR001487">
    <property type="entry name" value="Bromodomain"/>
</dbReference>
<dbReference type="GO" id="GO:0016586">
    <property type="term" value="C:RSC-type complex"/>
    <property type="evidence" value="ECO:0007669"/>
    <property type="project" value="InterPro"/>
</dbReference>
<feature type="compositionally biased region" description="Low complexity" evidence="9">
    <location>
        <begin position="617"/>
        <end position="629"/>
    </location>
</feature>
<evidence type="ECO:0000313" key="13">
    <source>
        <dbReference type="Proteomes" id="UP000015241"/>
    </source>
</evidence>
<dbReference type="GO" id="GO:0006368">
    <property type="term" value="P:transcription elongation by RNA polymerase II"/>
    <property type="evidence" value="ECO:0007669"/>
    <property type="project" value="TreeGrafter"/>
</dbReference>